<reference evidence="2" key="1">
    <citation type="submission" date="2020-10" db="EMBL/GenBank/DDBJ databases">
        <authorList>
            <person name="Kikuchi T."/>
        </authorList>
    </citation>
    <scope>NUCLEOTIDE SEQUENCE</scope>
    <source>
        <strain evidence="2">NKZ352</strain>
    </source>
</reference>
<protein>
    <submittedName>
        <fullName evidence="2">Uncharacterized protein</fullName>
    </submittedName>
</protein>
<feature type="transmembrane region" description="Helical" evidence="1">
    <location>
        <begin position="14"/>
        <end position="31"/>
    </location>
</feature>
<evidence type="ECO:0000256" key="1">
    <source>
        <dbReference type="SAM" id="Phobius"/>
    </source>
</evidence>
<sequence length="77" mass="9154">MKISSWTYETFHAILYRVSFIMVLFVKPILINNNSKRREEEDEREQMISGPFPGRFATFYDPVLRSRRCFSIVAVAF</sequence>
<accession>A0A8S1GQ72</accession>
<gene>
    <name evidence="2" type="ORF">CAUJ_LOCUS1756</name>
</gene>
<proteinExistence type="predicted"/>
<dbReference type="AlphaFoldDB" id="A0A8S1GQ72"/>
<dbReference type="Proteomes" id="UP000835052">
    <property type="component" value="Unassembled WGS sequence"/>
</dbReference>
<keyword evidence="1" id="KW-0812">Transmembrane</keyword>
<evidence type="ECO:0000313" key="3">
    <source>
        <dbReference type="Proteomes" id="UP000835052"/>
    </source>
</evidence>
<comment type="caution">
    <text evidence="2">The sequence shown here is derived from an EMBL/GenBank/DDBJ whole genome shotgun (WGS) entry which is preliminary data.</text>
</comment>
<organism evidence="2 3">
    <name type="scientific">Caenorhabditis auriculariae</name>
    <dbReference type="NCBI Taxonomy" id="2777116"/>
    <lineage>
        <taxon>Eukaryota</taxon>
        <taxon>Metazoa</taxon>
        <taxon>Ecdysozoa</taxon>
        <taxon>Nematoda</taxon>
        <taxon>Chromadorea</taxon>
        <taxon>Rhabditida</taxon>
        <taxon>Rhabditina</taxon>
        <taxon>Rhabditomorpha</taxon>
        <taxon>Rhabditoidea</taxon>
        <taxon>Rhabditidae</taxon>
        <taxon>Peloderinae</taxon>
        <taxon>Caenorhabditis</taxon>
    </lineage>
</organism>
<keyword evidence="1" id="KW-1133">Transmembrane helix</keyword>
<evidence type="ECO:0000313" key="2">
    <source>
        <dbReference type="EMBL" id="CAD6185837.1"/>
    </source>
</evidence>
<keyword evidence="1" id="KW-0472">Membrane</keyword>
<dbReference type="EMBL" id="CAJGYM010000003">
    <property type="protein sequence ID" value="CAD6185837.1"/>
    <property type="molecule type" value="Genomic_DNA"/>
</dbReference>
<keyword evidence="3" id="KW-1185">Reference proteome</keyword>
<name>A0A8S1GQ72_9PELO</name>